<dbReference type="Proteomes" id="UP001501490">
    <property type="component" value="Unassembled WGS sequence"/>
</dbReference>
<evidence type="ECO:0000313" key="3">
    <source>
        <dbReference type="Proteomes" id="UP001501490"/>
    </source>
</evidence>
<reference evidence="3" key="1">
    <citation type="journal article" date="2019" name="Int. J. Syst. Evol. Microbiol.">
        <title>The Global Catalogue of Microorganisms (GCM) 10K type strain sequencing project: providing services to taxonomists for standard genome sequencing and annotation.</title>
        <authorList>
            <consortium name="The Broad Institute Genomics Platform"/>
            <consortium name="The Broad Institute Genome Sequencing Center for Infectious Disease"/>
            <person name="Wu L."/>
            <person name="Ma J."/>
        </authorList>
    </citation>
    <scope>NUCLEOTIDE SEQUENCE [LARGE SCALE GENOMIC DNA]</scope>
    <source>
        <strain evidence="3">JCM 16929</strain>
    </source>
</reference>
<dbReference type="Pfam" id="PF03992">
    <property type="entry name" value="ABM"/>
    <property type="match status" value="1"/>
</dbReference>
<proteinExistence type="predicted"/>
<evidence type="ECO:0000313" key="2">
    <source>
        <dbReference type="EMBL" id="GAA3620937.1"/>
    </source>
</evidence>
<organism evidence="2 3">
    <name type="scientific">Microlunatus ginsengisoli</name>
    <dbReference type="NCBI Taxonomy" id="363863"/>
    <lineage>
        <taxon>Bacteria</taxon>
        <taxon>Bacillati</taxon>
        <taxon>Actinomycetota</taxon>
        <taxon>Actinomycetes</taxon>
        <taxon>Propionibacteriales</taxon>
        <taxon>Propionibacteriaceae</taxon>
        <taxon>Microlunatus</taxon>
    </lineage>
</organism>
<feature type="domain" description="ABM" evidence="1">
    <location>
        <begin position="25"/>
        <end position="118"/>
    </location>
</feature>
<name>A0ABP6ZWK9_9ACTN</name>
<protein>
    <recommendedName>
        <fullName evidence="1">ABM domain-containing protein</fullName>
    </recommendedName>
</protein>
<dbReference type="PROSITE" id="PS51725">
    <property type="entry name" value="ABM"/>
    <property type="match status" value="1"/>
</dbReference>
<keyword evidence="3" id="KW-1185">Reference proteome</keyword>
<dbReference type="Gene3D" id="3.30.70.100">
    <property type="match status" value="1"/>
</dbReference>
<dbReference type="InterPro" id="IPR011008">
    <property type="entry name" value="Dimeric_a/b-barrel"/>
</dbReference>
<gene>
    <name evidence="2" type="ORF">GCM10022236_23940</name>
</gene>
<dbReference type="SUPFAM" id="SSF54909">
    <property type="entry name" value="Dimeric alpha+beta barrel"/>
    <property type="match status" value="1"/>
</dbReference>
<accession>A0ABP6ZWK9</accession>
<evidence type="ECO:0000259" key="1">
    <source>
        <dbReference type="PROSITE" id="PS51725"/>
    </source>
</evidence>
<sequence>MGDMSELTTDSRIAAATAASVTGPVTLMNRFVVPASRDQEFEAMWTRTSEYFVARPGFVSLRLHRAVSADATHRWVNVANWACQADYRAAHATEEFRRLVGQPGWQEFPSFPTLFEVVTSVG</sequence>
<comment type="caution">
    <text evidence="2">The sequence shown here is derived from an EMBL/GenBank/DDBJ whole genome shotgun (WGS) entry which is preliminary data.</text>
</comment>
<dbReference type="EMBL" id="BAABAB010000016">
    <property type="protein sequence ID" value="GAA3620937.1"/>
    <property type="molecule type" value="Genomic_DNA"/>
</dbReference>
<dbReference type="InterPro" id="IPR007138">
    <property type="entry name" value="ABM_dom"/>
</dbReference>